<keyword evidence="4" id="KW-1185">Reference proteome</keyword>
<accession>A0A6C2YQX4</accession>
<protein>
    <recommendedName>
        <fullName evidence="2">Glycosyl hydrolase family 98 putative carbohydrate-binding module domain-containing protein</fullName>
    </recommendedName>
</protein>
<keyword evidence="3" id="KW-0378">Hydrolase</keyword>
<evidence type="ECO:0000256" key="1">
    <source>
        <dbReference type="SAM" id="SignalP"/>
    </source>
</evidence>
<dbReference type="Gene3D" id="2.60.120.1060">
    <property type="entry name" value="NPCBM/NEW2 domain"/>
    <property type="match status" value="1"/>
</dbReference>
<dbReference type="InterPro" id="IPR038637">
    <property type="entry name" value="NPCBM_sf"/>
</dbReference>
<evidence type="ECO:0000313" key="3">
    <source>
        <dbReference type="EMBL" id="VIP03886.1"/>
    </source>
</evidence>
<organism evidence="3">
    <name type="scientific">Tuwongella immobilis</name>
    <dbReference type="NCBI Taxonomy" id="692036"/>
    <lineage>
        <taxon>Bacteria</taxon>
        <taxon>Pseudomonadati</taxon>
        <taxon>Planctomycetota</taxon>
        <taxon>Planctomycetia</taxon>
        <taxon>Gemmatales</taxon>
        <taxon>Gemmataceae</taxon>
        <taxon>Tuwongella</taxon>
    </lineage>
</organism>
<sequence length="434" mass="46150">MSLLRIVLVLLGLTPRLVAQTPAAPTPPPPTATPKATISAQVATLSGEKLTGSLTAITATNLVIQTAAGPKTLPFSQLLMLDFAGTASKPIPLGADARIIRLELVDGSQFNASAVRILAKSVAATLPTSDPKVTRDVEIPLTQINWLLRDAQDPQNLASLQTMLSKRSKRDMLLVRRGMGQFDALEGTLLGGDETGEAFSFQLTTGRTQTPKLTRTAGLIFSPPALVNEAVPAICRGIDPNGNTMALKSIRLVGTGATLETVGGVSLQYPDITALKFDFSRGNIRYLSDLTPLEAGRNAGGNLLSLTDLPTRYFGTRMDSTLDGGSTITLNDKVFDKGISMHAPSQLNFDLGGDYQTLKAVLGVEALEGFETETQLVIEGDGRELFKASLKSGDAPQPISLNVKDVRTLRIVTKGNKPSPFEFKITLADAKVTK</sequence>
<dbReference type="AlphaFoldDB" id="A0A6C2YQX4"/>
<evidence type="ECO:0000313" key="4">
    <source>
        <dbReference type="Proteomes" id="UP000464378"/>
    </source>
</evidence>
<keyword evidence="1" id="KW-0732">Signal</keyword>
<dbReference type="Pfam" id="PF08305">
    <property type="entry name" value="NPCBM"/>
    <property type="match status" value="1"/>
</dbReference>
<gene>
    <name evidence="3" type="ORF">GMBLW1_00740</name>
</gene>
<feature type="chain" id="PRO_5033880176" description="Glycosyl hydrolase family 98 putative carbohydrate-binding module domain-containing protein" evidence="1">
    <location>
        <begin position="20"/>
        <end position="434"/>
    </location>
</feature>
<dbReference type="EMBL" id="LR586016">
    <property type="protein sequence ID" value="VIP03886.1"/>
    <property type="molecule type" value="Genomic_DNA"/>
</dbReference>
<dbReference type="EMBL" id="LR593887">
    <property type="protein sequence ID" value="VTS05139.1"/>
    <property type="molecule type" value="Genomic_DNA"/>
</dbReference>
<feature type="domain" description="Glycosyl hydrolase family 98 putative carbohydrate-binding module" evidence="2">
    <location>
        <begin position="299"/>
        <end position="434"/>
    </location>
</feature>
<dbReference type="Proteomes" id="UP000464378">
    <property type="component" value="Chromosome"/>
</dbReference>
<dbReference type="InParanoid" id="A0A6C2YQX4"/>
<dbReference type="SUPFAM" id="SSF49785">
    <property type="entry name" value="Galactose-binding domain-like"/>
    <property type="match status" value="1"/>
</dbReference>
<feature type="signal peptide" evidence="1">
    <location>
        <begin position="1"/>
        <end position="19"/>
    </location>
</feature>
<dbReference type="GO" id="GO:0016787">
    <property type="term" value="F:hydrolase activity"/>
    <property type="evidence" value="ECO:0007669"/>
    <property type="project" value="UniProtKB-KW"/>
</dbReference>
<dbReference type="InterPro" id="IPR013222">
    <property type="entry name" value="Glyco_hyd_98_carb-bd"/>
</dbReference>
<reference evidence="3" key="1">
    <citation type="submission" date="2019-04" db="EMBL/GenBank/DDBJ databases">
        <authorList>
            <consortium name="Science for Life Laboratories"/>
        </authorList>
    </citation>
    <scope>NUCLEOTIDE SEQUENCE</scope>
    <source>
        <strain evidence="3">MBLW1</strain>
    </source>
</reference>
<proteinExistence type="predicted"/>
<evidence type="ECO:0000259" key="2">
    <source>
        <dbReference type="SMART" id="SM00776"/>
    </source>
</evidence>
<dbReference type="SMART" id="SM00776">
    <property type="entry name" value="NPCBM"/>
    <property type="match status" value="1"/>
</dbReference>
<name>A0A6C2YQX4_9BACT</name>
<dbReference type="RefSeq" id="WP_162659032.1">
    <property type="nucleotide sequence ID" value="NZ_LR593887.1"/>
</dbReference>
<dbReference type="InterPro" id="IPR008979">
    <property type="entry name" value="Galactose-bd-like_sf"/>
</dbReference>
<dbReference type="KEGG" id="tim:GMBLW1_00740"/>